<protein>
    <submittedName>
        <fullName evidence="2">Uncharacterized protein</fullName>
    </submittedName>
</protein>
<evidence type="ECO:0000256" key="1">
    <source>
        <dbReference type="SAM" id="MobiDB-lite"/>
    </source>
</evidence>
<feature type="compositionally biased region" description="Basic and acidic residues" evidence="1">
    <location>
        <begin position="61"/>
        <end position="71"/>
    </location>
</feature>
<gene>
    <name evidence="2" type="ORF">NDU88_007998</name>
</gene>
<organism evidence="2 3">
    <name type="scientific">Pleurodeles waltl</name>
    <name type="common">Iberian ribbed newt</name>
    <dbReference type="NCBI Taxonomy" id="8319"/>
    <lineage>
        <taxon>Eukaryota</taxon>
        <taxon>Metazoa</taxon>
        <taxon>Chordata</taxon>
        <taxon>Craniata</taxon>
        <taxon>Vertebrata</taxon>
        <taxon>Euteleostomi</taxon>
        <taxon>Amphibia</taxon>
        <taxon>Batrachia</taxon>
        <taxon>Caudata</taxon>
        <taxon>Salamandroidea</taxon>
        <taxon>Salamandridae</taxon>
        <taxon>Pleurodelinae</taxon>
        <taxon>Pleurodeles</taxon>
    </lineage>
</organism>
<dbReference type="AlphaFoldDB" id="A0AAV7U2B6"/>
<name>A0AAV7U2B6_PLEWA</name>
<feature type="compositionally biased region" description="Polar residues" evidence="1">
    <location>
        <begin position="1"/>
        <end position="13"/>
    </location>
</feature>
<sequence length="89" mass="9862">MTTTAPYSITRNSSHFREFRVSDDDDGKAQPSAEQKSLNEDTGESTEAALPNGEGPLRAQDAQEEKGHGMESSRPMRASRKPKRLIEEL</sequence>
<evidence type="ECO:0000313" key="2">
    <source>
        <dbReference type="EMBL" id="KAJ1182821.1"/>
    </source>
</evidence>
<keyword evidence="3" id="KW-1185">Reference proteome</keyword>
<comment type="caution">
    <text evidence="2">The sequence shown here is derived from an EMBL/GenBank/DDBJ whole genome shotgun (WGS) entry which is preliminary data.</text>
</comment>
<accession>A0AAV7U2B6</accession>
<feature type="region of interest" description="Disordered" evidence="1">
    <location>
        <begin position="1"/>
        <end position="89"/>
    </location>
</feature>
<dbReference type="Proteomes" id="UP001066276">
    <property type="component" value="Chromosome 3_2"/>
</dbReference>
<reference evidence="2" key="1">
    <citation type="journal article" date="2022" name="bioRxiv">
        <title>Sequencing and chromosome-scale assembly of the giantPleurodeles waltlgenome.</title>
        <authorList>
            <person name="Brown T."/>
            <person name="Elewa A."/>
            <person name="Iarovenko S."/>
            <person name="Subramanian E."/>
            <person name="Araus A.J."/>
            <person name="Petzold A."/>
            <person name="Susuki M."/>
            <person name="Suzuki K.-i.T."/>
            <person name="Hayashi T."/>
            <person name="Toyoda A."/>
            <person name="Oliveira C."/>
            <person name="Osipova E."/>
            <person name="Leigh N.D."/>
            <person name="Simon A."/>
            <person name="Yun M.H."/>
        </authorList>
    </citation>
    <scope>NUCLEOTIDE SEQUENCE</scope>
    <source>
        <strain evidence="2">20211129_DDA</strain>
        <tissue evidence="2">Liver</tissue>
    </source>
</reference>
<evidence type="ECO:0000313" key="3">
    <source>
        <dbReference type="Proteomes" id="UP001066276"/>
    </source>
</evidence>
<dbReference type="EMBL" id="JANPWB010000006">
    <property type="protein sequence ID" value="KAJ1182821.1"/>
    <property type="molecule type" value="Genomic_DNA"/>
</dbReference>
<proteinExistence type="predicted"/>